<evidence type="ECO:0000313" key="9">
    <source>
        <dbReference type="Proteomes" id="UP000199623"/>
    </source>
</evidence>
<organism evidence="8 9">
    <name type="scientific">Lentzea fradiae</name>
    <dbReference type="NCBI Taxonomy" id="200378"/>
    <lineage>
        <taxon>Bacteria</taxon>
        <taxon>Bacillati</taxon>
        <taxon>Actinomycetota</taxon>
        <taxon>Actinomycetes</taxon>
        <taxon>Pseudonocardiales</taxon>
        <taxon>Pseudonocardiaceae</taxon>
        <taxon>Lentzea</taxon>
    </lineage>
</organism>
<comment type="subcellular location">
    <subcellularLocation>
        <location evidence="1">Cell membrane</location>
        <topology evidence="1">Multi-pass membrane protein</topology>
    </subcellularLocation>
</comment>
<dbReference type="STRING" id="200378.SAMN05216553_1355"/>
<dbReference type="EMBL" id="FNCC01000035">
    <property type="protein sequence ID" value="SDH60849.1"/>
    <property type="molecule type" value="Genomic_DNA"/>
</dbReference>
<dbReference type="GO" id="GO:0005886">
    <property type="term" value="C:plasma membrane"/>
    <property type="evidence" value="ECO:0007669"/>
    <property type="project" value="UniProtKB-SubCell"/>
</dbReference>
<keyword evidence="9" id="KW-1185">Reference proteome</keyword>
<accession>A0A1G8DTV4</accession>
<evidence type="ECO:0000313" key="8">
    <source>
        <dbReference type="EMBL" id="SDH60849.1"/>
    </source>
</evidence>
<keyword evidence="2" id="KW-1003">Cell membrane</keyword>
<evidence type="ECO:0000256" key="6">
    <source>
        <dbReference type="SAM" id="Phobius"/>
    </source>
</evidence>
<evidence type="ECO:0000256" key="1">
    <source>
        <dbReference type="ARBA" id="ARBA00004651"/>
    </source>
</evidence>
<keyword evidence="4 6" id="KW-1133">Transmembrane helix</keyword>
<dbReference type="RefSeq" id="WP_090060487.1">
    <property type="nucleotide sequence ID" value="NZ_FNCC01000035.1"/>
</dbReference>
<dbReference type="AlphaFoldDB" id="A0A1G8DTV4"/>
<evidence type="ECO:0000259" key="7">
    <source>
        <dbReference type="Pfam" id="PF13396"/>
    </source>
</evidence>
<evidence type="ECO:0000256" key="4">
    <source>
        <dbReference type="ARBA" id="ARBA00022989"/>
    </source>
</evidence>
<feature type="domain" description="Cardiolipin synthase N-terminal" evidence="7">
    <location>
        <begin position="26"/>
        <end position="68"/>
    </location>
</feature>
<name>A0A1G8DTV4_9PSEU</name>
<proteinExistence type="predicted"/>
<dbReference type="OrthoDB" id="5125307at2"/>
<gene>
    <name evidence="8" type="ORF">SAMN05216553_1355</name>
</gene>
<keyword evidence="5 6" id="KW-0472">Membrane</keyword>
<sequence>MAKRWSDLPVARRRSFVVMGAVQIVLAGAAWTDLALRPREFVRGRKLWWALAILVNFAGPFAYFRWGRKS</sequence>
<dbReference type="Proteomes" id="UP000199623">
    <property type="component" value="Unassembled WGS sequence"/>
</dbReference>
<feature type="transmembrane region" description="Helical" evidence="6">
    <location>
        <begin position="16"/>
        <end position="36"/>
    </location>
</feature>
<protein>
    <submittedName>
        <fullName evidence="8">Phospholipase_D-nuclease N-terminal</fullName>
    </submittedName>
</protein>
<evidence type="ECO:0000256" key="3">
    <source>
        <dbReference type="ARBA" id="ARBA00022692"/>
    </source>
</evidence>
<feature type="transmembrane region" description="Helical" evidence="6">
    <location>
        <begin position="48"/>
        <end position="66"/>
    </location>
</feature>
<dbReference type="Pfam" id="PF13396">
    <property type="entry name" value="PLDc_N"/>
    <property type="match status" value="1"/>
</dbReference>
<reference evidence="9" key="1">
    <citation type="submission" date="2016-10" db="EMBL/GenBank/DDBJ databases">
        <authorList>
            <person name="Varghese N."/>
            <person name="Submissions S."/>
        </authorList>
    </citation>
    <scope>NUCLEOTIDE SEQUENCE [LARGE SCALE GENOMIC DNA]</scope>
    <source>
        <strain evidence="9">CGMCC 4.3506</strain>
    </source>
</reference>
<keyword evidence="3 6" id="KW-0812">Transmembrane</keyword>
<evidence type="ECO:0000256" key="5">
    <source>
        <dbReference type="ARBA" id="ARBA00023136"/>
    </source>
</evidence>
<evidence type="ECO:0000256" key="2">
    <source>
        <dbReference type="ARBA" id="ARBA00022475"/>
    </source>
</evidence>
<dbReference type="InterPro" id="IPR027379">
    <property type="entry name" value="CLS_N"/>
</dbReference>